<feature type="signal peptide" evidence="1">
    <location>
        <begin position="1"/>
        <end position="28"/>
    </location>
</feature>
<comment type="caution">
    <text evidence="2">The sequence shown here is derived from an EMBL/GenBank/DDBJ whole genome shotgun (WGS) entry which is preliminary data.</text>
</comment>
<dbReference type="Proteomes" id="UP000599312">
    <property type="component" value="Unassembled WGS sequence"/>
</dbReference>
<name>A0A931BX78_9HYPH</name>
<organism evidence="2 3">
    <name type="scientific">Microvirga alba</name>
    <dbReference type="NCBI Taxonomy" id="2791025"/>
    <lineage>
        <taxon>Bacteria</taxon>
        <taxon>Pseudomonadati</taxon>
        <taxon>Pseudomonadota</taxon>
        <taxon>Alphaproteobacteria</taxon>
        <taxon>Hyphomicrobiales</taxon>
        <taxon>Methylobacteriaceae</taxon>
        <taxon>Microvirga</taxon>
    </lineage>
</organism>
<evidence type="ECO:0000256" key="1">
    <source>
        <dbReference type="SAM" id="SignalP"/>
    </source>
</evidence>
<reference evidence="2" key="1">
    <citation type="submission" date="2020-11" db="EMBL/GenBank/DDBJ databases">
        <authorList>
            <person name="Kim M.K."/>
        </authorList>
    </citation>
    <scope>NUCLEOTIDE SEQUENCE</scope>
    <source>
        <strain evidence="2">BT350</strain>
    </source>
</reference>
<keyword evidence="3" id="KW-1185">Reference proteome</keyword>
<evidence type="ECO:0000313" key="3">
    <source>
        <dbReference type="Proteomes" id="UP000599312"/>
    </source>
</evidence>
<sequence>MRRMTKRFALAILAPLGVVTTLAGSAQSADLTAPRLIEPPPELPSWTFRVVPYGWLMGLNGSQTVRGRTTKVNASFIDVAEKADTLVGLMADFEARNGPLALYGDVVWTKVGLSGNHLRTRSLAPGVTGTLGTSVDASTQLGIVEFGAAYEVARLGALGVDLTAGGRYWYQEADLSFDLLGTVGAGDLAIVGGRAIAKSGSVDWLDPVVGGRLRYTIAPGHELFLRGDIGGFNVGSKFSWQAIGGYDFDFGAYQGITFSGIIGYRALYVNYVQGQGRTRYEYDMLQHGPVVGISMKW</sequence>
<gene>
    <name evidence="2" type="ORF">I2H38_13975</name>
</gene>
<dbReference type="AlphaFoldDB" id="A0A931BX78"/>
<accession>A0A931BX78</accession>
<dbReference type="EMBL" id="JADQDO010000006">
    <property type="protein sequence ID" value="MBF9234482.1"/>
    <property type="molecule type" value="Genomic_DNA"/>
</dbReference>
<keyword evidence="1" id="KW-0732">Signal</keyword>
<evidence type="ECO:0000313" key="2">
    <source>
        <dbReference type="EMBL" id="MBF9234482.1"/>
    </source>
</evidence>
<feature type="chain" id="PRO_5037895306" evidence="1">
    <location>
        <begin position="29"/>
        <end position="297"/>
    </location>
</feature>
<protein>
    <submittedName>
        <fullName evidence="2">Uncharacterized protein</fullName>
    </submittedName>
</protein>
<proteinExistence type="predicted"/>